<accession>A0AAV2GXM0</accession>
<evidence type="ECO:0000256" key="1">
    <source>
        <dbReference type="ARBA" id="ARBA00004123"/>
    </source>
</evidence>
<dbReference type="EMBL" id="OZ034822">
    <property type="protein sequence ID" value="CAL1414338.1"/>
    <property type="molecule type" value="Genomic_DNA"/>
</dbReference>
<dbReference type="PANTHER" id="PTHR31413:SF12">
    <property type="entry name" value="AFP HOMOLOG 2"/>
    <property type="match status" value="1"/>
</dbReference>
<comment type="subcellular location">
    <subcellularLocation>
        <location evidence="1 4">Nucleus</location>
    </subcellularLocation>
</comment>
<dbReference type="InterPro" id="IPR031307">
    <property type="entry name" value="Ninja_fam"/>
</dbReference>
<feature type="compositionally biased region" description="Polar residues" evidence="5">
    <location>
        <begin position="51"/>
        <end position="64"/>
    </location>
</feature>
<dbReference type="GO" id="GO:0045892">
    <property type="term" value="P:negative regulation of DNA-templated transcription"/>
    <property type="evidence" value="ECO:0007669"/>
    <property type="project" value="TreeGrafter"/>
</dbReference>
<keyword evidence="3 4" id="KW-0539">Nucleus</keyword>
<organism evidence="6 7">
    <name type="scientific">Linum trigynum</name>
    <dbReference type="NCBI Taxonomy" id="586398"/>
    <lineage>
        <taxon>Eukaryota</taxon>
        <taxon>Viridiplantae</taxon>
        <taxon>Streptophyta</taxon>
        <taxon>Embryophyta</taxon>
        <taxon>Tracheophyta</taxon>
        <taxon>Spermatophyta</taxon>
        <taxon>Magnoliopsida</taxon>
        <taxon>eudicotyledons</taxon>
        <taxon>Gunneridae</taxon>
        <taxon>Pentapetalae</taxon>
        <taxon>rosids</taxon>
        <taxon>fabids</taxon>
        <taxon>Malpighiales</taxon>
        <taxon>Linaceae</taxon>
        <taxon>Linum</taxon>
    </lineage>
</organism>
<evidence type="ECO:0000313" key="6">
    <source>
        <dbReference type="EMBL" id="CAL1414338.1"/>
    </source>
</evidence>
<comment type="similarity">
    <text evidence="2 4">Belongs to the Ninja family.</text>
</comment>
<feature type="region of interest" description="Disordered" evidence="5">
    <location>
        <begin position="132"/>
        <end position="181"/>
    </location>
</feature>
<dbReference type="GO" id="GO:0005634">
    <property type="term" value="C:nucleus"/>
    <property type="evidence" value="ECO:0007669"/>
    <property type="project" value="UniProtKB-SubCell"/>
</dbReference>
<feature type="compositionally biased region" description="Basic and acidic residues" evidence="5">
    <location>
        <begin position="356"/>
        <end position="371"/>
    </location>
</feature>
<reference evidence="6 7" key="1">
    <citation type="submission" date="2024-04" db="EMBL/GenBank/DDBJ databases">
        <authorList>
            <person name="Fracassetti M."/>
        </authorList>
    </citation>
    <scope>NUCLEOTIDE SEQUENCE [LARGE SCALE GENOMIC DNA]</scope>
</reference>
<evidence type="ECO:0000256" key="2">
    <source>
        <dbReference type="ARBA" id="ARBA00006081"/>
    </source>
</evidence>
<protein>
    <recommendedName>
        <fullName evidence="4">Ninja-family protein</fullName>
    </recommendedName>
    <alternativeName>
        <fullName evidence="4">ABI-binding protein</fullName>
    </alternativeName>
</protein>
<feature type="compositionally biased region" description="Acidic residues" evidence="5">
    <location>
        <begin position="163"/>
        <end position="172"/>
    </location>
</feature>
<feature type="compositionally biased region" description="Polar residues" evidence="5">
    <location>
        <begin position="152"/>
        <end position="162"/>
    </location>
</feature>
<feature type="compositionally biased region" description="Basic and acidic residues" evidence="5">
    <location>
        <begin position="24"/>
        <end position="48"/>
    </location>
</feature>
<gene>
    <name evidence="6" type="ORF">LTRI10_LOCUS53505</name>
</gene>
<dbReference type="Proteomes" id="UP001497516">
    <property type="component" value="Chromosome 9"/>
</dbReference>
<dbReference type="GO" id="GO:0009867">
    <property type="term" value="P:jasmonic acid mediated signaling pathway"/>
    <property type="evidence" value="ECO:0007669"/>
    <property type="project" value="TreeGrafter"/>
</dbReference>
<evidence type="ECO:0000313" key="7">
    <source>
        <dbReference type="Proteomes" id="UP001497516"/>
    </source>
</evidence>
<keyword evidence="7" id="KW-1185">Reference proteome</keyword>
<feature type="compositionally biased region" description="Basic and acidic residues" evidence="5">
    <location>
        <begin position="132"/>
        <end position="150"/>
    </location>
</feature>
<name>A0AAV2GXM0_9ROSI</name>
<feature type="region of interest" description="Disordered" evidence="5">
    <location>
        <begin position="356"/>
        <end position="408"/>
    </location>
</feature>
<feature type="region of interest" description="Disordered" evidence="5">
    <location>
        <begin position="1"/>
        <end position="75"/>
    </location>
</feature>
<evidence type="ECO:0000256" key="4">
    <source>
        <dbReference type="RuleBase" id="RU369029"/>
    </source>
</evidence>
<evidence type="ECO:0000256" key="5">
    <source>
        <dbReference type="SAM" id="MobiDB-lite"/>
    </source>
</evidence>
<dbReference type="AlphaFoldDB" id="A0AAV2GXM0"/>
<dbReference type="PANTHER" id="PTHR31413">
    <property type="entry name" value="AFP HOMOLOG 2"/>
    <property type="match status" value="1"/>
</dbReference>
<comment type="function">
    <text evidence="4">Acts as a negative regulator of abscisic acid (ABA) response.</text>
</comment>
<sequence>MEDENGLELSLGLGFGGSSSKSKSKNESSLDIRIEDKKANKQKDDLKVLGDSSQKQDSSAGYHSQRNDSIKPQENFFLDLTSRNADTDASKSLGARGLWAGSSNNRYTEIEEEKRSEGIANKRKLDFEDISAQKKPDRDANRIDFHDKRTSHVSLTEEGSTAENEDVADSEVEGSTSRFIDEGSKQRFVGVGGPEAPKEFQRFPDASMTELHGQRRPAGLPENGSKHGMNFGVPFSVQPANIMSMSYQYSVEDSNPVGASMTPVVSTSNDDQRMAVHKLNPGTSSIAFGYSPVQLPTLDKDNSWGLISQHQHFQPPYGAKPPATLDNKNHEGLRISQAMQIIGRNSSEAAPYDARVFDRPKGDGVKQHGAEQEGSSSQAEDEGKNSSKTNCRAAPAPEDGLSHDFSAIKPGISPEVKFGGSGSYPNLPWVSTKAPGPNGRTISGVTYRFSPSQIRIVCACHGTHMSPEEFIRHASDENASTGEDNNGGLAAAFPGYGKWLLAAPVFPFRCRIEQEKTGSAITMLVVIWTILRA</sequence>
<evidence type="ECO:0000256" key="3">
    <source>
        <dbReference type="ARBA" id="ARBA00023242"/>
    </source>
</evidence>
<proteinExistence type="inferred from homology"/>